<feature type="coiled-coil region" evidence="10">
    <location>
        <begin position="46"/>
        <end position="103"/>
    </location>
</feature>
<organism evidence="13 14">
    <name type="scientific">Pocillopora damicornis</name>
    <name type="common">Cauliflower coral</name>
    <name type="synonym">Millepora damicornis</name>
    <dbReference type="NCBI Taxonomy" id="46731"/>
    <lineage>
        <taxon>Eukaryota</taxon>
        <taxon>Metazoa</taxon>
        <taxon>Cnidaria</taxon>
        <taxon>Anthozoa</taxon>
        <taxon>Hexacorallia</taxon>
        <taxon>Scleractinia</taxon>
        <taxon>Astrocoeniina</taxon>
        <taxon>Pocilloporidae</taxon>
        <taxon>Pocillopora</taxon>
    </lineage>
</organism>
<reference evidence="13 14" key="1">
    <citation type="journal article" date="2018" name="Sci. Rep.">
        <title>Comparative analysis of the Pocillopora damicornis genome highlights role of immune system in coral evolution.</title>
        <authorList>
            <person name="Cunning R."/>
            <person name="Bay R.A."/>
            <person name="Gillette P."/>
            <person name="Baker A.C."/>
            <person name="Traylor-Knowles N."/>
        </authorList>
    </citation>
    <scope>NUCLEOTIDE SEQUENCE [LARGE SCALE GENOMIC DNA]</scope>
    <source>
        <strain evidence="13">RSMAS</strain>
        <tissue evidence="13">Whole animal</tissue>
    </source>
</reference>
<keyword evidence="14" id="KW-1185">Reference proteome</keyword>
<dbReference type="GO" id="GO:0005484">
    <property type="term" value="F:SNAP receptor activity"/>
    <property type="evidence" value="ECO:0007669"/>
    <property type="project" value="InterPro"/>
</dbReference>
<dbReference type="PANTHER" id="PTHR12825">
    <property type="entry name" value="BNIP1-RELATED"/>
    <property type="match status" value="1"/>
</dbReference>
<evidence type="ECO:0000256" key="8">
    <source>
        <dbReference type="ARBA" id="ARBA00023136"/>
    </source>
</evidence>
<accession>A0A3M6U1D5</accession>
<dbReference type="AlphaFoldDB" id="A0A3M6U1D5"/>
<dbReference type="CDD" id="cd15865">
    <property type="entry name" value="SNARE_SEC20"/>
    <property type="match status" value="1"/>
</dbReference>
<dbReference type="GO" id="GO:0005789">
    <property type="term" value="C:endoplasmic reticulum membrane"/>
    <property type="evidence" value="ECO:0007669"/>
    <property type="project" value="UniProtKB-SubCell"/>
</dbReference>
<evidence type="ECO:0000256" key="2">
    <source>
        <dbReference type="ARBA" id="ARBA00022448"/>
    </source>
</evidence>
<keyword evidence="8 11" id="KW-0472">Membrane</keyword>
<comment type="caution">
    <text evidence="13">The sequence shown here is derived from an EMBL/GenBank/DDBJ whole genome shotgun (WGS) entry which is preliminary data.</text>
</comment>
<dbReference type="Proteomes" id="UP000275408">
    <property type="component" value="Unassembled WGS sequence"/>
</dbReference>
<dbReference type="EMBL" id="RCHS01002416">
    <property type="protein sequence ID" value="RMX47470.1"/>
    <property type="molecule type" value="Genomic_DNA"/>
</dbReference>
<comment type="subcellular location">
    <subcellularLocation>
        <location evidence="1">Endoplasmic reticulum membrane</location>
        <topology evidence="1">Single-pass type IV membrane protein</topology>
    </subcellularLocation>
</comment>
<evidence type="ECO:0000256" key="3">
    <source>
        <dbReference type="ARBA" id="ARBA00022692"/>
    </source>
</evidence>
<feature type="transmembrane region" description="Helical" evidence="11">
    <location>
        <begin position="206"/>
        <end position="223"/>
    </location>
</feature>
<evidence type="ECO:0000259" key="12">
    <source>
        <dbReference type="Pfam" id="PF03908"/>
    </source>
</evidence>
<evidence type="ECO:0000256" key="7">
    <source>
        <dbReference type="ARBA" id="ARBA00023054"/>
    </source>
</evidence>
<evidence type="ECO:0000256" key="4">
    <source>
        <dbReference type="ARBA" id="ARBA00022824"/>
    </source>
</evidence>
<keyword evidence="6 11" id="KW-1133">Transmembrane helix</keyword>
<keyword evidence="5" id="KW-0931">ER-Golgi transport</keyword>
<protein>
    <recommendedName>
        <fullName evidence="12">Sec20 C-terminal domain-containing protein</fullName>
    </recommendedName>
</protein>
<dbReference type="InterPro" id="IPR056173">
    <property type="entry name" value="Sec20_C"/>
</dbReference>
<comment type="similarity">
    <text evidence="9">Belongs to the SEC20 family.</text>
</comment>
<gene>
    <name evidence="13" type="ORF">pdam_00002117</name>
</gene>
<sequence length="232" mass="26277">MADGIEVPVQVKIHVQEIVKVEFEIQNNVQSIRQCQGPLSLLNDLNLKVKQKINSLRQKVEVLEQVAFEQDKESDRLAILAAMQHHRKELQSLQASIRKANVASMAIIDKSEKEELFGGQASSVRNRTFNKENLAKTASNITQDLMSIARMMDGQVKQSEADMQILAQSSSQVKDTQEEYKGLSGVIQTSKNLLNKYNRREVTDRLLIFFGLVLFFSTVLYILKKRLPIFGG</sequence>
<dbReference type="OMA" id="TEVDTHR"/>
<proteinExistence type="inferred from homology"/>
<evidence type="ECO:0000256" key="11">
    <source>
        <dbReference type="SAM" id="Phobius"/>
    </source>
</evidence>
<name>A0A3M6U1D5_POCDA</name>
<keyword evidence="4" id="KW-0256">Endoplasmic reticulum</keyword>
<keyword evidence="2" id="KW-0813">Transport</keyword>
<evidence type="ECO:0000256" key="9">
    <source>
        <dbReference type="ARBA" id="ARBA00037934"/>
    </source>
</evidence>
<dbReference type="GO" id="GO:0006890">
    <property type="term" value="P:retrograde vesicle-mediated transport, Golgi to endoplasmic reticulum"/>
    <property type="evidence" value="ECO:0007669"/>
    <property type="project" value="InterPro"/>
</dbReference>
<dbReference type="GO" id="GO:0031201">
    <property type="term" value="C:SNARE complex"/>
    <property type="evidence" value="ECO:0007669"/>
    <property type="project" value="TreeGrafter"/>
</dbReference>
<keyword evidence="3 11" id="KW-0812">Transmembrane</keyword>
<dbReference type="STRING" id="46731.A0A3M6U1D5"/>
<evidence type="ECO:0000256" key="5">
    <source>
        <dbReference type="ARBA" id="ARBA00022892"/>
    </source>
</evidence>
<evidence type="ECO:0000256" key="6">
    <source>
        <dbReference type="ARBA" id="ARBA00022989"/>
    </source>
</evidence>
<evidence type="ECO:0000256" key="10">
    <source>
        <dbReference type="SAM" id="Coils"/>
    </source>
</evidence>
<evidence type="ECO:0000256" key="1">
    <source>
        <dbReference type="ARBA" id="ARBA00004163"/>
    </source>
</evidence>
<dbReference type="Pfam" id="PF03908">
    <property type="entry name" value="Sec20"/>
    <property type="match status" value="1"/>
</dbReference>
<keyword evidence="7 10" id="KW-0175">Coiled coil</keyword>
<feature type="domain" description="Sec20 C-terminal" evidence="12">
    <location>
        <begin position="137"/>
        <end position="227"/>
    </location>
</feature>
<dbReference type="OrthoDB" id="46868at2759"/>
<evidence type="ECO:0000313" key="14">
    <source>
        <dbReference type="Proteomes" id="UP000275408"/>
    </source>
</evidence>
<evidence type="ECO:0000313" key="13">
    <source>
        <dbReference type="EMBL" id="RMX47470.1"/>
    </source>
</evidence>
<dbReference type="InterPro" id="IPR005606">
    <property type="entry name" value="Sec20"/>
</dbReference>
<dbReference type="PANTHER" id="PTHR12825:SF0">
    <property type="entry name" value="VESICLE TRANSPORT PROTEIN SEC20"/>
    <property type="match status" value="1"/>
</dbReference>